<protein>
    <recommendedName>
        <fullName evidence="5">4-hydroxy-2-oxoglutarate aldolase, mitochondrial</fullName>
        <ecNumber evidence="4">4.1.3.16</ecNumber>
    </recommendedName>
    <alternativeName>
        <fullName evidence="9">Dihydrodipicolinate synthase-like</fullName>
    </alternativeName>
    <alternativeName>
        <fullName evidence="8">Probable 2-keto-4-hydroxyglutarate aldolase</fullName>
    </alternativeName>
</protein>
<reference evidence="13" key="1">
    <citation type="submission" date="2025-08" db="UniProtKB">
        <authorList>
            <consortium name="Ensembl"/>
        </authorList>
    </citation>
    <scope>IDENTIFICATION</scope>
</reference>
<evidence type="ECO:0000256" key="7">
    <source>
        <dbReference type="ARBA" id="ARBA00023270"/>
    </source>
</evidence>
<dbReference type="Pfam" id="PF00701">
    <property type="entry name" value="DHDPS"/>
    <property type="match status" value="1"/>
</dbReference>
<dbReference type="InterPro" id="IPR002220">
    <property type="entry name" value="DapA-like"/>
</dbReference>
<comment type="catalytic activity">
    <reaction evidence="11">
        <text>(4S)-4-hydroxy-2-oxoglutarate = glyoxylate + pyruvate</text>
        <dbReference type="Rhea" id="RHEA:35639"/>
        <dbReference type="ChEBI" id="CHEBI:15361"/>
        <dbReference type="ChEBI" id="CHEBI:36655"/>
        <dbReference type="ChEBI" id="CHEBI:71685"/>
        <dbReference type="EC" id="4.1.3.16"/>
    </reaction>
</comment>
<accession>A0A8B9EJX7</accession>
<dbReference type="SMART" id="SM01130">
    <property type="entry name" value="DHDPS"/>
    <property type="match status" value="1"/>
</dbReference>
<evidence type="ECO:0000256" key="1">
    <source>
        <dbReference type="ARBA" id="ARBA00002577"/>
    </source>
</evidence>
<evidence type="ECO:0000256" key="9">
    <source>
        <dbReference type="ARBA" id="ARBA00032879"/>
    </source>
</evidence>
<evidence type="ECO:0000256" key="12">
    <source>
        <dbReference type="SAM" id="MobiDB-lite"/>
    </source>
</evidence>
<evidence type="ECO:0000313" key="13">
    <source>
        <dbReference type="Ensembl" id="ENSACDP00005023173.1"/>
    </source>
</evidence>
<dbReference type="AlphaFoldDB" id="A0A8B9EJX7"/>
<dbReference type="GO" id="GO:0005739">
    <property type="term" value="C:mitochondrion"/>
    <property type="evidence" value="ECO:0007669"/>
    <property type="project" value="TreeGrafter"/>
</dbReference>
<feature type="region of interest" description="Disordered" evidence="12">
    <location>
        <begin position="216"/>
        <end position="237"/>
    </location>
</feature>
<dbReference type="CDD" id="cd00408">
    <property type="entry name" value="DHDPS-like"/>
    <property type="match status" value="1"/>
</dbReference>
<feature type="compositionally biased region" description="Low complexity" evidence="12">
    <location>
        <begin position="164"/>
        <end position="175"/>
    </location>
</feature>
<dbReference type="PROSITE" id="PS00666">
    <property type="entry name" value="DHDPS_2"/>
    <property type="match status" value="1"/>
</dbReference>
<evidence type="ECO:0000256" key="3">
    <source>
        <dbReference type="ARBA" id="ARBA00011881"/>
    </source>
</evidence>
<keyword evidence="7" id="KW-0704">Schiff base</keyword>
<evidence type="ECO:0000256" key="11">
    <source>
        <dbReference type="ARBA" id="ARBA00033613"/>
    </source>
</evidence>
<dbReference type="InterPro" id="IPR013785">
    <property type="entry name" value="Aldolase_TIM"/>
</dbReference>
<evidence type="ECO:0000256" key="8">
    <source>
        <dbReference type="ARBA" id="ARBA00030874"/>
    </source>
</evidence>
<dbReference type="PANTHER" id="PTHR12128:SF66">
    <property type="entry name" value="4-HYDROXY-2-OXOGLUTARATE ALDOLASE, MITOCHONDRIAL"/>
    <property type="match status" value="1"/>
</dbReference>
<feature type="region of interest" description="Disordered" evidence="12">
    <location>
        <begin position="151"/>
        <end position="194"/>
    </location>
</feature>
<feature type="region of interest" description="Disordered" evidence="12">
    <location>
        <begin position="625"/>
        <end position="646"/>
    </location>
</feature>
<comment type="subunit">
    <text evidence="3">Homotetramer.</text>
</comment>
<evidence type="ECO:0000256" key="4">
    <source>
        <dbReference type="ARBA" id="ARBA00012215"/>
    </source>
</evidence>
<feature type="region of interest" description="Disordered" evidence="12">
    <location>
        <begin position="15"/>
        <end position="60"/>
    </location>
</feature>
<comment type="catalytic activity">
    <reaction evidence="10">
        <text>(4R)-4-hydroxy-2-oxoglutarate = glyoxylate + pyruvate</text>
        <dbReference type="Rhea" id="RHEA:30687"/>
        <dbReference type="ChEBI" id="CHEBI:15361"/>
        <dbReference type="ChEBI" id="CHEBI:36655"/>
        <dbReference type="ChEBI" id="CHEBI:62213"/>
        <dbReference type="EC" id="4.1.3.16"/>
    </reaction>
</comment>
<feature type="compositionally biased region" description="Pro residues" evidence="12">
    <location>
        <begin position="154"/>
        <end position="163"/>
    </location>
</feature>
<reference evidence="13" key="2">
    <citation type="submission" date="2025-09" db="UniProtKB">
        <authorList>
            <consortium name="Ensembl"/>
        </authorList>
    </citation>
    <scope>IDENTIFICATION</scope>
</reference>
<sequence length="646" mass="67850">MPRHHLPCFAALPGHARGGKPLRAAQTAGALPAPRRVPKTRGAGEQQHCSASPQLCQEGRSSPLTRCAAPAGLRAPCSLPTDVPTRLCLQETLHQHPEQANAAHGPGTPCSAYSLPWPRRCCSLVRWENEGKAQSVQPGLIRRGAELLLQAPPAGHPVPPPRLPSGAAAPSRAPSNINSPSGGAGGTGWPQHPASMALSTRLASALRPALAALRRAAPGQRRGLSTPPGSEPTLDLGGIFPPLATPFSALQEVDYAQLEANLRRYASIPFRGLVVLGSTGEYPYLAPRERLEVLSCVRRALPRDRLLLAGSGCESTQATVELTVSMAEAGADAALVVTPCYYRGAMSSAALVRHYTEVAEASPIPVVLYSVPANTGLELPLEAVLTLAQHPNVIGIKDSGGDITRVGLLVHKTRREDFQVLAGSAGFLLASYAVGASGGVCALANVLGAPLCQLERLCRQGCWQEARELQHRLIEPNAAVTRRFGIPGLKKAMEWFGYYGGPCRAPLAPLSPAQVEELRGTFSTNGWLAGGGEAQHREATLVSPLGMRPAPPDPRTTHPGLQLGAPHPCGCLQGTGPAAPRFLLSLRGPGGPEVRKPTLAQLPSRAPRINPLTPLRACVCAHASSLPPAPQQTGRSPGVWQRGLLS</sequence>
<dbReference type="Proteomes" id="UP000694521">
    <property type="component" value="Unplaced"/>
</dbReference>
<dbReference type="Ensembl" id="ENSACDT00005027722.1">
    <property type="protein sequence ID" value="ENSACDP00005023173.1"/>
    <property type="gene ID" value="ENSACDG00005016813.1"/>
</dbReference>
<dbReference type="EC" id="4.1.3.16" evidence="4"/>
<evidence type="ECO:0000313" key="14">
    <source>
        <dbReference type="Proteomes" id="UP000694521"/>
    </source>
</evidence>
<dbReference type="SUPFAM" id="SSF51569">
    <property type="entry name" value="Aldolase"/>
    <property type="match status" value="1"/>
</dbReference>
<comment type="similarity">
    <text evidence="2">Belongs to the DapA family.</text>
</comment>
<name>A0A8B9EJX7_ANSCY</name>
<keyword evidence="14" id="KW-1185">Reference proteome</keyword>
<evidence type="ECO:0000256" key="2">
    <source>
        <dbReference type="ARBA" id="ARBA00007592"/>
    </source>
</evidence>
<comment type="function">
    <text evidence="1">Catalyzes the final step in the metabolic pathway of hydroxyproline.</text>
</comment>
<dbReference type="GO" id="GO:0008840">
    <property type="term" value="F:4-hydroxy-tetrahydrodipicolinate synthase activity"/>
    <property type="evidence" value="ECO:0007669"/>
    <property type="project" value="TreeGrafter"/>
</dbReference>
<dbReference type="InterPro" id="IPR020625">
    <property type="entry name" value="Schiff_base-form_aldolases_AS"/>
</dbReference>
<keyword evidence="6" id="KW-0456">Lyase</keyword>
<organism evidence="13 14">
    <name type="scientific">Anser cygnoides</name>
    <name type="common">Swan goose</name>
    <dbReference type="NCBI Taxonomy" id="8845"/>
    <lineage>
        <taxon>Eukaryota</taxon>
        <taxon>Metazoa</taxon>
        <taxon>Chordata</taxon>
        <taxon>Craniata</taxon>
        <taxon>Vertebrata</taxon>
        <taxon>Euteleostomi</taxon>
        <taxon>Archelosauria</taxon>
        <taxon>Archosauria</taxon>
        <taxon>Dinosauria</taxon>
        <taxon>Saurischia</taxon>
        <taxon>Theropoda</taxon>
        <taxon>Coelurosauria</taxon>
        <taxon>Aves</taxon>
        <taxon>Neognathae</taxon>
        <taxon>Galloanserae</taxon>
        <taxon>Anseriformes</taxon>
        <taxon>Anatidae</taxon>
        <taxon>Anserinae</taxon>
        <taxon>Anser</taxon>
    </lineage>
</organism>
<evidence type="ECO:0000256" key="6">
    <source>
        <dbReference type="ARBA" id="ARBA00023239"/>
    </source>
</evidence>
<dbReference type="GO" id="GO:0009436">
    <property type="term" value="P:glyoxylate catabolic process"/>
    <property type="evidence" value="ECO:0007669"/>
    <property type="project" value="TreeGrafter"/>
</dbReference>
<feature type="compositionally biased region" description="Polar residues" evidence="12">
    <location>
        <begin position="47"/>
        <end position="60"/>
    </location>
</feature>
<dbReference type="PANTHER" id="PTHR12128">
    <property type="entry name" value="DIHYDRODIPICOLINATE SYNTHASE"/>
    <property type="match status" value="1"/>
</dbReference>
<dbReference type="Gene3D" id="3.20.20.70">
    <property type="entry name" value="Aldolase class I"/>
    <property type="match status" value="1"/>
</dbReference>
<dbReference type="PRINTS" id="PR00146">
    <property type="entry name" value="DHPICSNTHASE"/>
</dbReference>
<proteinExistence type="inferred from homology"/>
<evidence type="ECO:0000256" key="10">
    <source>
        <dbReference type="ARBA" id="ARBA00033610"/>
    </source>
</evidence>
<evidence type="ECO:0000256" key="5">
    <source>
        <dbReference type="ARBA" id="ARBA00018425"/>
    </source>
</evidence>
<dbReference type="GO" id="GO:0008700">
    <property type="term" value="F:(R,S)-4-hydroxy-2-oxoglutarate aldolase activity"/>
    <property type="evidence" value="ECO:0007669"/>
    <property type="project" value="UniProtKB-EC"/>
</dbReference>